<dbReference type="GO" id="GO:0000981">
    <property type="term" value="F:DNA-binding transcription factor activity, RNA polymerase II-specific"/>
    <property type="evidence" value="ECO:0007669"/>
    <property type="project" value="TreeGrafter"/>
</dbReference>
<keyword evidence="4" id="KW-0805">Transcription regulation</keyword>
<dbReference type="PANTHER" id="PTHR10373:SF25">
    <property type="entry name" value="TRANSCRIPTION FACTOR 7-LIKE 1"/>
    <property type="match status" value="1"/>
</dbReference>
<accession>A0A3Q2VQ60</accession>
<dbReference type="Gene3D" id="1.10.30.10">
    <property type="entry name" value="High mobility group box domain"/>
    <property type="match status" value="1"/>
</dbReference>
<evidence type="ECO:0000256" key="2">
    <source>
        <dbReference type="ARBA" id="ARBA00006569"/>
    </source>
</evidence>
<dbReference type="GeneTree" id="ENSGT00940000157038"/>
<feature type="DNA-binding region" description="HMG box" evidence="9">
    <location>
        <begin position="87"/>
        <end position="155"/>
    </location>
</feature>
<dbReference type="GO" id="GO:0000978">
    <property type="term" value="F:RNA polymerase II cis-regulatory region sequence-specific DNA binding"/>
    <property type="evidence" value="ECO:0007669"/>
    <property type="project" value="TreeGrafter"/>
</dbReference>
<dbReference type="AlphaFoldDB" id="A0A3Q2VQ60"/>
<evidence type="ECO:0000256" key="4">
    <source>
        <dbReference type="ARBA" id="ARBA00023015"/>
    </source>
</evidence>
<dbReference type="PROSITE" id="PS50118">
    <property type="entry name" value="HMG_BOX_2"/>
    <property type="match status" value="1"/>
</dbReference>
<keyword evidence="6" id="KW-0010">Activator</keyword>
<protein>
    <recommendedName>
        <fullName evidence="11">HMG box domain-containing protein</fullName>
    </recommendedName>
</protein>
<evidence type="ECO:0000313" key="13">
    <source>
        <dbReference type="Proteomes" id="UP000264840"/>
    </source>
</evidence>
<dbReference type="InterPro" id="IPR036910">
    <property type="entry name" value="HMG_box_dom_sf"/>
</dbReference>
<evidence type="ECO:0000256" key="8">
    <source>
        <dbReference type="ARBA" id="ARBA00023242"/>
    </source>
</evidence>
<evidence type="ECO:0000256" key="6">
    <source>
        <dbReference type="ARBA" id="ARBA00023159"/>
    </source>
</evidence>
<proteinExistence type="inferred from homology"/>
<evidence type="ECO:0000259" key="11">
    <source>
        <dbReference type="PROSITE" id="PS50118"/>
    </source>
</evidence>
<dbReference type="SUPFAM" id="SSF47095">
    <property type="entry name" value="HMG-box"/>
    <property type="match status" value="1"/>
</dbReference>
<keyword evidence="5 9" id="KW-0238">DNA-binding</keyword>
<dbReference type="GO" id="GO:1990907">
    <property type="term" value="C:beta-catenin-TCF complex"/>
    <property type="evidence" value="ECO:0007669"/>
    <property type="project" value="TreeGrafter"/>
</dbReference>
<keyword evidence="13" id="KW-1185">Reference proteome</keyword>
<evidence type="ECO:0000313" key="12">
    <source>
        <dbReference type="Ensembl" id="ENSHBUP00000010363.1"/>
    </source>
</evidence>
<dbReference type="STRING" id="8153.ENSHBUP00000010363"/>
<keyword evidence="3" id="KW-0879">Wnt signaling pathway</keyword>
<evidence type="ECO:0000256" key="9">
    <source>
        <dbReference type="PROSITE-ProRule" id="PRU00267"/>
    </source>
</evidence>
<keyword evidence="7" id="KW-0804">Transcription</keyword>
<reference evidence="12" key="1">
    <citation type="submission" date="2025-08" db="UniProtKB">
        <authorList>
            <consortium name="Ensembl"/>
        </authorList>
    </citation>
    <scope>IDENTIFICATION</scope>
</reference>
<feature type="region of interest" description="Disordered" evidence="10">
    <location>
        <begin position="67"/>
        <end position="90"/>
    </location>
</feature>
<sequence length="172" mass="19102">MDTRYEIQQQTPNPPPPPPVPAGPSASPQLAAMNQTGGSFLRSAPSLFQEQAPSMVTPIIPVEAHLLTQPGTDGQVRQPEDDGRPSIKKPPNAFMVYLKEQRPKVVAELNMSGSAAVNAVVGARWKLLSKDEQAKYFDRAETERWRHTNEHPQRSTKDNYVCPKCQHSYVCL</sequence>
<dbReference type="PANTHER" id="PTHR10373">
    <property type="entry name" value="TRANSCRIPTION FACTOR 7 FAMILY MEMBER"/>
    <property type="match status" value="1"/>
</dbReference>
<feature type="domain" description="HMG box" evidence="11">
    <location>
        <begin position="87"/>
        <end position="155"/>
    </location>
</feature>
<evidence type="ECO:0000256" key="3">
    <source>
        <dbReference type="ARBA" id="ARBA00022687"/>
    </source>
</evidence>
<dbReference type="Pfam" id="PF00505">
    <property type="entry name" value="HMG_box"/>
    <property type="match status" value="1"/>
</dbReference>
<dbReference type="GO" id="GO:0000785">
    <property type="term" value="C:chromatin"/>
    <property type="evidence" value="ECO:0007669"/>
    <property type="project" value="TreeGrafter"/>
</dbReference>
<comment type="subcellular location">
    <subcellularLocation>
        <location evidence="1">Nucleus</location>
    </subcellularLocation>
</comment>
<dbReference type="InterPro" id="IPR009071">
    <property type="entry name" value="HMG_box_dom"/>
</dbReference>
<feature type="region of interest" description="Disordered" evidence="10">
    <location>
        <begin position="1"/>
        <end position="38"/>
    </location>
</feature>
<name>A0A3Q2VQ60_HAPBU</name>
<comment type="similarity">
    <text evidence="2">Belongs to the TCF/LEF family.</text>
</comment>
<evidence type="ECO:0000256" key="10">
    <source>
        <dbReference type="SAM" id="MobiDB-lite"/>
    </source>
</evidence>
<evidence type="ECO:0000256" key="1">
    <source>
        <dbReference type="ARBA" id="ARBA00004123"/>
    </source>
</evidence>
<dbReference type="SMART" id="SM00398">
    <property type="entry name" value="HMG"/>
    <property type="match status" value="1"/>
</dbReference>
<organism evidence="12 13">
    <name type="scientific">Haplochromis burtoni</name>
    <name type="common">Burton's mouthbrooder</name>
    <name type="synonym">Chromis burtoni</name>
    <dbReference type="NCBI Taxonomy" id="8153"/>
    <lineage>
        <taxon>Eukaryota</taxon>
        <taxon>Metazoa</taxon>
        <taxon>Chordata</taxon>
        <taxon>Craniata</taxon>
        <taxon>Vertebrata</taxon>
        <taxon>Euteleostomi</taxon>
        <taxon>Actinopterygii</taxon>
        <taxon>Neopterygii</taxon>
        <taxon>Teleostei</taxon>
        <taxon>Neoteleostei</taxon>
        <taxon>Acanthomorphata</taxon>
        <taxon>Ovalentaria</taxon>
        <taxon>Cichlomorphae</taxon>
        <taxon>Cichliformes</taxon>
        <taxon>Cichlidae</taxon>
        <taxon>African cichlids</taxon>
        <taxon>Pseudocrenilabrinae</taxon>
        <taxon>Haplochromini</taxon>
        <taxon>Haplochromis</taxon>
    </lineage>
</organism>
<dbReference type="InterPro" id="IPR024940">
    <property type="entry name" value="TCF/LEF"/>
</dbReference>
<feature type="compositionally biased region" description="Pro residues" evidence="10">
    <location>
        <begin position="12"/>
        <end position="22"/>
    </location>
</feature>
<dbReference type="Ensembl" id="ENSHBUT00000017206.1">
    <property type="protein sequence ID" value="ENSHBUP00000010363.1"/>
    <property type="gene ID" value="ENSHBUG00000011905.1"/>
</dbReference>
<dbReference type="Proteomes" id="UP000264840">
    <property type="component" value="Unplaced"/>
</dbReference>
<feature type="compositionally biased region" description="Polar residues" evidence="10">
    <location>
        <begin position="1"/>
        <end position="11"/>
    </location>
</feature>
<evidence type="ECO:0000256" key="5">
    <source>
        <dbReference type="ARBA" id="ARBA00023125"/>
    </source>
</evidence>
<keyword evidence="8 9" id="KW-0539">Nucleus</keyword>
<evidence type="ECO:0000256" key="7">
    <source>
        <dbReference type="ARBA" id="ARBA00023163"/>
    </source>
</evidence>
<dbReference type="GO" id="GO:0060070">
    <property type="term" value="P:canonical Wnt signaling pathway"/>
    <property type="evidence" value="ECO:0007669"/>
    <property type="project" value="TreeGrafter"/>
</dbReference>
<reference evidence="12" key="2">
    <citation type="submission" date="2025-09" db="UniProtKB">
        <authorList>
            <consortium name="Ensembl"/>
        </authorList>
    </citation>
    <scope>IDENTIFICATION</scope>
</reference>